<proteinExistence type="predicted"/>
<accession>A0A9N8VRP4</accession>
<dbReference type="InterPro" id="IPR038986">
    <property type="entry name" value="Clr2"/>
</dbReference>
<gene>
    <name evidence="3" type="ORF">ALEPTO_LOCUS1359</name>
</gene>
<keyword evidence="4" id="KW-1185">Reference proteome</keyword>
<evidence type="ECO:0000313" key="3">
    <source>
        <dbReference type="EMBL" id="CAG8457509.1"/>
    </source>
</evidence>
<reference evidence="3" key="1">
    <citation type="submission" date="2021-06" db="EMBL/GenBank/DDBJ databases">
        <authorList>
            <person name="Kallberg Y."/>
            <person name="Tangrot J."/>
            <person name="Rosling A."/>
        </authorList>
    </citation>
    <scope>NUCLEOTIDE SEQUENCE</scope>
    <source>
        <strain evidence="3">FL130A</strain>
    </source>
</reference>
<dbReference type="GO" id="GO:0033553">
    <property type="term" value="C:rDNA heterochromatin"/>
    <property type="evidence" value="ECO:0007669"/>
    <property type="project" value="TreeGrafter"/>
</dbReference>
<name>A0A9N8VRP4_9GLOM</name>
<dbReference type="GO" id="GO:0070824">
    <property type="term" value="C:SHREC complex"/>
    <property type="evidence" value="ECO:0007669"/>
    <property type="project" value="InterPro"/>
</dbReference>
<evidence type="ECO:0000313" key="4">
    <source>
        <dbReference type="Proteomes" id="UP000789508"/>
    </source>
</evidence>
<dbReference type="GO" id="GO:0031934">
    <property type="term" value="C:mating-type region heterochromatin"/>
    <property type="evidence" value="ECO:0007669"/>
    <property type="project" value="TreeGrafter"/>
</dbReference>
<organism evidence="3 4">
    <name type="scientific">Ambispora leptoticha</name>
    <dbReference type="NCBI Taxonomy" id="144679"/>
    <lineage>
        <taxon>Eukaryota</taxon>
        <taxon>Fungi</taxon>
        <taxon>Fungi incertae sedis</taxon>
        <taxon>Mucoromycota</taxon>
        <taxon>Glomeromycotina</taxon>
        <taxon>Glomeromycetes</taxon>
        <taxon>Archaeosporales</taxon>
        <taxon>Ambisporaceae</taxon>
        <taxon>Ambispora</taxon>
    </lineage>
</organism>
<dbReference type="GO" id="GO:0030466">
    <property type="term" value="P:silent mating-type cassette heterochromatin formation"/>
    <property type="evidence" value="ECO:0007669"/>
    <property type="project" value="TreeGrafter"/>
</dbReference>
<dbReference type="Pfam" id="PF16761">
    <property type="entry name" value="Clr2_transil"/>
    <property type="match status" value="1"/>
</dbReference>
<dbReference type="Proteomes" id="UP000789508">
    <property type="component" value="Unassembled WGS sequence"/>
</dbReference>
<dbReference type="InterPro" id="IPR031915">
    <property type="entry name" value="Clr2_N"/>
</dbReference>
<comment type="caution">
    <text evidence="3">The sequence shown here is derived from an EMBL/GenBank/DDBJ whole genome shotgun (WGS) entry which is preliminary data.</text>
</comment>
<dbReference type="EMBL" id="CAJVPS010000145">
    <property type="protein sequence ID" value="CAG8457509.1"/>
    <property type="molecule type" value="Genomic_DNA"/>
</dbReference>
<feature type="compositionally biased region" description="Basic and acidic residues" evidence="1">
    <location>
        <begin position="548"/>
        <end position="557"/>
    </location>
</feature>
<feature type="region of interest" description="Disordered" evidence="1">
    <location>
        <begin position="527"/>
        <end position="557"/>
    </location>
</feature>
<protein>
    <submittedName>
        <fullName evidence="3">2593_t:CDS:1</fullName>
    </submittedName>
</protein>
<dbReference type="PANTHER" id="PTHR38046:SF1">
    <property type="entry name" value="CRYPTIC LOCI REGULATOR 2"/>
    <property type="match status" value="1"/>
</dbReference>
<evidence type="ECO:0000259" key="2">
    <source>
        <dbReference type="Pfam" id="PF16761"/>
    </source>
</evidence>
<feature type="domain" description="Cryptic loci regulator 2 N-terminal" evidence="2">
    <location>
        <begin position="74"/>
        <end position="137"/>
    </location>
</feature>
<dbReference type="AlphaFoldDB" id="A0A9N8VRP4"/>
<dbReference type="PANTHER" id="PTHR38046">
    <property type="entry name" value="CRYPTIC LOCI REGULATOR 2"/>
    <property type="match status" value="1"/>
</dbReference>
<evidence type="ECO:0000256" key="1">
    <source>
        <dbReference type="SAM" id="MobiDB-lite"/>
    </source>
</evidence>
<sequence length="870" mass="99905">MNYEITSDVITVTLSDGNSFEPSDPAPEEGVVSYFRLVKRNDPSDLVWRHKLGEGLVLLLNEKKGTNIELPKKLKAFPRGYVLYEHYKVTEKSEKSERHDKYLYGFGEKRFRSPNEFVPHLYWLATNREGKCLCKICTGATLTPQLVEMSRISGKNTTEPKRVVKTTKGRSVLHIKAPLFRVGEIIWFNICQASDYKLASFGGIIDFNNSNIKKNSHLTKYWPCVVHRVQKRNIENSYDFEFRYTIRLLALSLNEAVPERALRPWTSHQPQVPTSIFTSTKSKNDIIETSRDTLNGFIQAYKNALSTAQQIVQSYYPMKPYSYSESQEGLNNDDVNDTDRTYMRQMSAFPHFREIFVGVEKIREFDFLRLYSDNVQPSASAASTSFSTSKDEYSSKKDNYFMVSTIFYNHEKGIQFTGDLYEMAEPIINNPQYIEDFQWIPLNEQYEEYTIDLSDVMGRFYVSFPHLNHPMSIHHNYMKTENERNKLLDPDAPPLHSQLENENLNAEIDRLMVKSLYSKVREKHSIQVLQSSQSSKRHKINSDSNKGVAKEPSGKSFEEALVIDSDSSDENTDIYHMPRKSNTSTRSVLKDSIAIEDNVNSGKSISWRSKIMWPKSPDGRTLLAAPDLNLQIPPEMNWNFGLEIRTISFPIVSNRNCNIFEHFPQDLTISAISNLDPFEDYHQTMGDLVQFCLDPDVPFPSVNRLHFNTLAKILFANKISVVALPENLMILLKSDDGSNIIGLCSPVTNDDDVNAYNNRDTITNKHSALTRIKCINIKSRQTVTIDMSNVTTFVDLFHELSEAYNVSLHSTSPEDIRLRFFDKNQELYLILSTSSSPHEAYGDAIFGRNTKYTHSLDFVKQHATTLMFEL</sequence>
<dbReference type="OrthoDB" id="2421327at2759"/>